<name>A0A8J5NE63_HOMAM</name>
<evidence type="ECO:0000313" key="2">
    <source>
        <dbReference type="EMBL" id="KAG7177829.1"/>
    </source>
</evidence>
<feature type="non-terminal residue" evidence="2">
    <location>
        <position position="171"/>
    </location>
</feature>
<sequence>MREPTETITHHHHTSSSSSSSSLSSTIPYTHAVIRTPTGHPRTPTYTHGTPTYIHGHLRTCLHNLIYPEAKKKIPTVQQNISHVNPHPESYVRQPTPTPPTFIVALTAMFRPTLTATLSHTPSHTQPHSHPQPHSQPRRRSDQINLSVNIDNNTGLNTQLAAGSHINDVTD</sequence>
<feature type="compositionally biased region" description="Low complexity" evidence="1">
    <location>
        <begin position="15"/>
        <end position="26"/>
    </location>
</feature>
<keyword evidence="3" id="KW-1185">Reference proteome</keyword>
<reference evidence="2" key="1">
    <citation type="journal article" date="2021" name="Sci. Adv.">
        <title>The American lobster genome reveals insights on longevity, neural, and immune adaptations.</title>
        <authorList>
            <person name="Polinski J.M."/>
            <person name="Zimin A.V."/>
            <person name="Clark K.F."/>
            <person name="Kohn A.B."/>
            <person name="Sadowski N."/>
            <person name="Timp W."/>
            <person name="Ptitsyn A."/>
            <person name="Khanna P."/>
            <person name="Romanova D.Y."/>
            <person name="Williams P."/>
            <person name="Greenwood S.J."/>
            <person name="Moroz L.L."/>
            <person name="Walt D.R."/>
            <person name="Bodnar A.G."/>
        </authorList>
    </citation>
    <scope>NUCLEOTIDE SEQUENCE</scope>
    <source>
        <strain evidence="2">GMGI-L3</strain>
    </source>
</reference>
<dbReference type="EMBL" id="JAHLQT010001665">
    <property type="protein sequence ID" value="KAG7177829.1"/>
    <property type="molecule type" value="Genomic_DNA"/>
</dbReference>
<feature type="region of interest" description="Disordered" evidence="1">
    <location>
        <begin position="1"/>
        <end position="26"/>
    </location>
</feature>
<gene>
    <name evidence="2" type="ORF">Hamer_G020894</name>
</gene>
<evidence type="ECO:0000313" key="3">
    <source>
        <dbReference type="Proteomes" id="UP000747542"/>
    </source>
</evidence>
<protein>
    <submittedName>
        <fullName evidence="2">Uncharacterized protein</fullName>
    </submittedName>
</protein>
<proteinExistence type="predicted"/>
<feature type="region of interest" description="Disordered" evidence="1">
    <location>
        <begin position="118"/>
        <end position="140"/>
    </location>
</feature>
<organism evidence="2 3">
    <name type="scientific">Homarus americanus</name>
    <name type="common">American lobster</name>
    <dbReference type="NCBI Taxonomy" id="6706"/>
    <lineage>
        <taxon>Eukaryota</taxon>
        <taxon>Metazoa</taxon>
        <taxon>Ecdysozoa</taxon>
        <taxon>Arthropoda</taxon>
        <taxon>Crustacea</taxon>
        <taxon>Multicrustacea</taxon>
        <taxon>Malacostraca</taxon>
        <taxon>Eumalacostraca</taxon>
        <taxon>Eucarida</taxon>
        <taxon>Decapoda</taxon>
        <taxon>Pleocyemata</taxon>
        <taxon>Astacidea</taxon>
        <taxon>Nephropoidea</taxon>
        <taxon>Nephropidae</taxon>
        <taxon>Homarus</taxon>
    </lineage>
</organism>
<evidence type="ECO:0000256" key="1">
    <source>
        <dbReference type="SAM" id="MobiDB-lite"/>
    </source>
</evidence>
<dbReference type="Proteomes" id="UP000747542">
    <property type="component" value="Unassembled WGS sequence"/>
</dbReference>
<comment type="caution">
    <text evidence="2">The sequence shown here is derived from an EMBL/GenBank/DDBJ whole genome shotgun (WGS) entry which is preliminary data.</text>
</comment>
<feature type="compositionally biased region" description="Low complexity" evidence="1">
    <location>
        <begin position="119"/>
        <end position="135"/>
    </location>
</feature>
<dbReference type="AlphaFoldDB" id="A0A8J5NE63"/>
<accession>A0A8J5NE63</accession>